<evidence type="ECO:0000313" key="3">
    <source>
        <dbReference type="Proteomes" id="UP001066276"/>
    </source>
</evidence>
<feature type="region of interest" description="Disordered" evidence="1">
    <location>
        <begin position="17"/>
        <end position="38"/>
    </location>
</feature>
<dbReference type="Proteomes" id="UP001066276">
    <property type="component" value="Chromosome 5"/>
</dbReference>
<keyword evidence="3" id="KW-1185">Reference proteome</keyword>
<evidence type="ECO:0000256" key="1">
    <source>
        <dbReference type="SAM" id="MobiDB-lite"/>
    </source>
</evidence>
<organism evidence="2 3">
    <name type="scientific">Pleurodeles waltl</name>
    <name type="common">Iberian ribbed newt</name>
    <dbReference type="NCBI Taxonomy" id="8319"/>
    <lineage>
        <taxon>Eukaryota</taxon>
        <taxon>Metazoa</taxon>
        <taxon>Chordata</taxon>
        <taxon>Craniata</taxon>
        <taxon>Vertebrata</taxon>
        <taxon>Euteleostomi</taxon>
        <taxon>Amphibia</taxon>
        <taxon>Batrachia</taxon>
        <taxon>Caudata</taxon>
        <taxon>Salamandroidea</taxon>
        <taxon>Salamandridae</taxon>
        <taxon>Pleurodelinae</taxon>
        <taxon>Pleurodeles</taxon>
    </lineage>
</organism>
<evidence type="ECO:0000313" key="2">
    <source>
        <dbReference type="EMBL" id="KAJ1156320.1"/>
    </source>
</evidence>
<gene>
    <name evidence="2" type="ORF">NDU88_009044</name>
</gene>
<dbReference type="AlphaFoldDB" id="A0AAV7RZD6"/>
<comment type="caution">
    <text evidence="2">The sequence shown here is derived from an EMBL/GenBank/DDBJ whole genome shotgun (WGS) entry which is preliminary data.</text>
</comment>
<sequence length="91" mass="10891">MKTEEPEQCWYMCDAVPLNDPPDENDPRRARPSPETLSDSGRHCGWLTYQPRRRLLIIMLLLSRDFRLQIKYLRHYLNKARAKMAKMCLLQ</sequence>
<accession>A0AAV7RZD6</accession>
<dbReference type="EMBL" id="JANPWB010000009">
    <property type="protein sequence ID" value="KAJ1156320.1"/>
    <property type="molecule type" value="Genomic_DNA"/>
</dbReference>
<protein>
    <submittedName>
        <fullName evidence="2">Uncharacterized protein</fullName>
    </submittedName>
</protein>
<name>A0AAV7RZD6_PLEWA</name>
<proteinExistence type="predicted"/>
<reference evidence="2" key="1">
    <citation type="journal article" date="2022" name="bioRxiv">
        <title>Sequencing and chromosome-scale assembly of the giantPleurodeles waltlgenome.</title>
        <authorList>
            <person name="Brown T."/>
            <person name="Elewa A."/>
            <person name="Iarovenko S."/>
            <person name="Subramanian E."/>
            <person name="Araus A.J."/>
            <person name="Petzold A."/>
            <person name="Susuki M."/>
            <person name="Suzuki K.-i.T."/>
            <person name="Hayashi T."/>
            <person name="Toyoda A."/>
            <person name="Oliveira C."/>
            <person name="Osipova E."/>
            <person name="Leigh N.D."/>
            <person name="Simon A."/>
            <person name="Yun M.H."/>
        </authorList>
    </citation>
    <scope>NUCLEOTIDE SEQUENCE</scope>
    <source>
        <strain evidence="2">20211129_DDA</strain>
        <tissue evidence="2">Liver</tissue>
    </source>
</reference>